<dbReference type="FunFam" id="3.40.50.1480:FF:000007">
    <property type="entry name" value="Adenosylhomocysteinase"/>
    <property type="match status" value="1"/>
</dbReference>
<dbReference type="SUPFAM" id="SSF52283">
    <property type="entry name" value="Formate/glycerate dehydrogenase catalytic domain-like"/>
    <property type="match status" value="1"/>
</dbReference>
<evidence type="ECO:0000256" key="10">
    <source>
        <dbReference type="RuleBase" id="RU004166"/>
    </source>
</evidence>
<dbReference type="RefSeq" id="WP_215610455.1">
    <property type="nucleotide sequence ID" value="NZ_JADOES010000045.1"/>
</dbReference>
<reference evidence="12" key="1">
    <citation type="submission" date="2020-11" db="EMBL/GenBank/DDBJ databases">
        <authorList>
            <person name="Konstantinou D."/>
            <person name="Gkelis S."/>
            <person name="Popin R."/>
            <person name="Fewer D."/>
            <person name="Sivonen K."/>
        </authorList>
    </citation>
    <scope>NUCLEOTIDE SEQUENCE</scope>
    <source>
        <strain evidence="12">TAU-MAC 1115</strain>
    </source>
</reference>
<reference evidence="12" key="2">
    <citation type="journal article" date="2021" name="Mar. Drugs">
        <title>Genome Reduction and Secondary Metabolism of the Marine Sponge-Associated Cyanobacterium Leptothoe.</title>
        <authorList>
            <person name="Konstantinou D."/>
            <person name="Popin R.V."/>
            <person name="Fewer D.P."/>
            <person name="Sivonen K."/>
            <person name="Gkelis S."/>
        </authorList>
    </citation>
    <scope>NUCLEOTIDE SEQUENCE</scope>
    <source>
        <strain evidence="12">TAU-MAC 1115</strain>
    </source>
</reference>
<gene>
    <name evidence="6" type="primary">ahcY</name>
    <name evidence="12" type="ORF">IXB50_18360</name>
</gene>
<comment type="subcellular location">
    <subcellularLocation>
        <location evidence="6">Cytoplasm</location>
    </subcellularLocation>
</comment>
<dbReference type="InterPro" id="IPR020082">
    <property type="entry name" value="S-Ado-L-homoCys_hydrolase_CS"/>
</dbReference>
<feature type="binding site" evidence="6">
    <location>
        <position position="298"/>
    </location>
    <ligand>
        <name>NAD(+)</name>
        <dbReference type="ChEBI" id="CHEBI:57540"/>
    </ligand>
</feature>
<accession>A0A947DIR0</accession>
<dbReference type="NCBIfam" id="TIGR00936">
    <property type="entry name" value="ahcY"/>
    <property type="match status" value="1"/>
</dbReference>
<dbReference type="NCBIfam" id="NF004005">
    <property type="entry name" value="PRK05476.2-3"/>
    <property type="match status" value="1"/>
</dbReference>
<evidence type="ECO:0000313" key="12">
    <source>
        <dbReference type="EMBL" id="MBT9317389.1"/>
    </source>
</evidence>
<protein>
    <recommendedName>
        <fullName evidence="6">Adenosylhomocysteinase</fullName>
        <ecNumber evidence="6">3.13.2.1</ecNumber>
    </recommendedName>
    <alternativeName>
        <fullName evidence="6">S-adenosyl-L-homocysteine hydrolase</fullName>
        <shortName evidence="6">AdoHcyase</shortName>
    </alternativeName>
</protein>
<dbReference type="PROSITE" id="PS00739">
    <property type="entry name" value="ADOHCYASE_2"/>
    <property type="match status" value="1"/>
</dbReference>
<dbReference type="PANTHER" id="PTHR23420:SF0">
    <property type="entry name" value="ADENOSYLHOMOCYSTEINASE"/>
    <property type="match status" value="1"/>
</dbReference>
<evidence type="ECO:0000259" key="11">
    <source>
        <dbReference type="SMART" id="SM00997"/>
    </source>
</evidence>
<feature type="binding site" evidence="8">
    <location>
        <position position="374"/>
    </location>
    <ligand>
        <name>NAD(+)</name>
        <dbReference type="ChEBI" id="CHEBI:57540"/>
    </ligand>
</feature>
<keyword evidence="4 6" id="KW-0378">Hydrolase</keyword>
<feature type="binding site" evidence="6">
    <location>
        <position position="197"/>
    </location>
    <ligand>
        <name>NAD(+)</name>
        <dbReference type="ChEBI" id="CHEBI:57540"/>
    </ligand>
</feature>
<feature type="binding site" evidence="6 8">
    <location>
        <begin position="163"/>
        <end position="165"/>
    </location>
    <ligand>
        <name>NAD(+)</name>
        <dbReference type="ChEBI" id="CHEBI:57540"/>
    </ligand>
</feature>
<dbReference type="GO" id="GO:0033353">
    <property type="term" value="P:S-adenosylmethionine cycle"/>
    <property type="evidence" value="ECO:0007669"/>
    <property type="project" value="TreeGrafter"/>
</dbReference>
<comment type="similarity">
    <text evidence="1 6 10">Belongs to the adenosylhomocysteinase family.</text>
</comment>
<dbReference type="GO" id="GO:0071269">
    <property type="term" value="P:L-homocysteine biosynthetic process"/>
    <property type="evidence" value="ECO:0007669"/>
    <property type="project" value="UniProtKB-UniRule"/>
</dbReference>
<organism evidence="12 13">
    <name type="scientific">Leptothoe spongobia TAU-MAC 1115</name>
    <dbReference type="NCBI Taxonomy" id="1967444"/>
    <lineage>
        <taxon>Bacteria</taxon>
        <taxon>Bacillati</taxon>
        <taxon>Cyanobacteriota</taxon>
        <taxon>Cyanophyceae</taxon>
        <taxon>Nodosilineales</taxon>
        <taxon>Cymatolegaceae</taxon>
        <taxon>Leptothoe</taxon>
        <taxon>Leptothoe spongobia</taxon>
    </lineage>
</organism>
<dbReference type="Pfam" id="PF05221">
    <property type="entry name" value="AdoHcyase"/>
    <property type="match status" value="1"/>
</dbReference>
<evidence type="ECO:0000313" key="13">
    <source>
        <dbReference type="Proteomes" id="UP000717364"/>
    </source>
</evidence>
<dbReference type="PIRSF" id="PIRSF001109">
    <property type="entry name" value="Ad_hcy_hydrolase"/>
    <property type="match status" value="1"/>
</dbReference>
<dbReference type="SUPFAM" id="SSF51735">
    <property type="entry name" value="NAD(P)-binding Rossmann-fold domains"/>
    <property type="match status" value="1"/>
</dbReference>
<evidence type="ECO:0000256" key="2">
    <source>
        <dbReference type="ARBA" id="ARBA00022490"/>
    </source>
</evidence>
<dbReference type="PROSITE" id="PS00738">
    <property type="entry name" value="ADOHCYASE_1"/>
    <property type="match status" value="1"/>
</dbReference>
<dbReference type="AlphaFoldDB" id="A0A947DIR0"/>
<dbReference type="GO" id="GO:0004013">
    <property type="term" value="F:adenosylhomocysteinase activity"/>
    <property type="evidence" value="ECO:0007669"/>
    <property type="project" value="UniProtKB-UniRule"/>
</dbReference>
<evidence type="ECO:0000256" key="6">
    <source>
        <dbReference type="HAMAP-Rule" id="MF_00563"/>
    </source>
</evidence>
<evidence type="ECO:0000256" key="3">
    <source>
        <dbReference type="ARBA" id="ARBA00022563"/>
    </source>
</evidence>
<dbReference type="InterPro" id="IPR000043">
    <property type="entry name" value="Adenosylhomocysteinase-like"/>
</dbReference>
<feature type="binding site" evidence="8">
    <location>
        <begin position="228"/>
        <end position="233"/>
    </location>
    <ligand>
        <name>NAD(+)</name>
        <dbReference type="ChEBI" id="CHEBI:57540"/>
    </ligand>
</feature>
<evidence type="ECO:0000256" key="4">
    <source>
        <dbReference type="ARBA" id="ARBA00022801"/>
    </source>
</evidence>
<keyword evidence="3 6" id="KW-0554">One-carbon metabolism</keyword>
<dbReference type="EMBL" id="JADOES010000045">
    <property type="protein sequence ID" value="MBT9317389.1"/>
    <property type="molecule type" value="Genomic_DNA"/>
</dbReference>
<keyword evidence="5 6" id="KW-0520">NAD</keyword>
<dbReference type="Gene3D" id="3.40.50.720">
    <property type="entry name" value="NAD(P)-binding Rossmann-like Domain"/>
    <property type="match status" value="1"/>
</dbReference>
<dbReference type="Gene3D" id="3.40.50.1480">
    <property type="entry name" value="Adenosylhomocysteinase-like"/>
    <property type="match status" value="1"/>
</dbReference>
<dbReference type="InterPro" id="IPR042172">
    <property type="entry name" value="Adenosylhomocyst_ase-like_sf"/>
</dbReference>
<comment type="pathway">
    <text evidence="6 9">Amino-acid biosynthesis; L-homocysteine biosynthesis; L-homocysteine from S-adenosyl-L-homocysteine: step 1/1.</text>
</comment>
<feature type="binding site" evidence="6">
    <location>
        <begin position="226"/>
        <end position="231"/>
    </location>
    <ligand>
        <name>NAD(+)</name>
        <dbReference type="ChEBI" id="CHEBI:57540"/>
    </ligand>
</feature>
<dbReference type="InterPro" id="IPR015878">
    <property type="entry name" value="Ado_hCys_hydrolase_NAD-bd"/>
</dbReference>
<keyword evidence="2 6" id="KW-0963">Cytoplasm</keyword>
<dbReference type="Pfam" id="PF00670">
    <property type="entry name" value="AdoHcyase_NAD"/>
    <property type="match status" value="1"/>
</dbReference>
<dbReference type="EC" id="3.13.2.1" evidence="6"/>
<feature type="domain" description="S-adenosyl-L-homocysteine hydrolase NAD binding" evidence="11">
    <location>
        <begin position="197"/>
        <end position="373"/>
    </location>
</feature>
<name>A0A947DIR0_9CYAN</name>
<feature type="binding site" evidence="6 7">
    <location>
        <position position="196"/>
    </location>
    <ligand>
        <name>substrate</name>
    </ligand>
</feature>
<evidence type="ECO:0000256" key="5">
    <source>
        <dbReference type="ARBA" id="ARBA00023027"/>
    </source>
</evidence>
<feature type="binding site" evidence="6 7">
    <location>
        <position position="162"/>
    </location>
    <ligand>
        <name>substrate</name>
    </ligand>
</feature>
<dbReference type="InterPro" id="IPR036291">
    <property type="entry name" value="NAD(P)-bd_dom_sf"/>
</dbReference>
<dbReference type="CDD" id="cd00401">
    <property type="entry name" value="SAHH"/>
    <property type="match status" value="1"/>
</dbReference>
<dbReference type="GO" id="GO:0005829">
    <property type="term" value="C:cytosol"/>
    <property type="evidence" value="ECO:0007669"/>
    <property type="project" value="TreeGrafter"/>
</dbReference>
<comment type="function">
    <text evidence="6">May play a key role in the regulation of the intracellular concentration of adenosylhomocysteine.</text>
</comment>
<dbReference type="SMART" id="SM00996">
    <property type="entry name" value="AdoHcyase"/>
    <property type="match status" value="1"/>
</dbReference>
<evidence type="ECO:0000256" key="1">
    <source>
        <dbReference type="ARBA" id="ARBA00007122"/>
    </source>
</evidence>
<dbReference type="PANTHER" id="PTHR23420">
    <property type="entry name" value="ADENOSYLHOMOCYSTEINASE"/>
    <property type="match status" value="1"/>
</dbReference>
<dbReference type="FunFam" id="3.40.50.1480:FF:000006">
    <property type="entry name" value="Adenosylhomocysteinase"/>
    <property type="match status" value="1"/>
</dbReference>
<evidence type="ECO:0000256" key="7">
    <source>
        <dbReference type="PIRSR" id="PIRSR001109-1"/>
    </source>
</evidence>
<feature type="binding site" evidence="6 7">
    <location>
        <position position="60"/>
    </location>
    <ligand>
        <name>substrate</name>
    </ligand>
</feature>
<dbReference type="Proteomes" id="UP000717364">
    <property type="component" value="Unassembled WGS sequence"/>
</dbReference>
<dbReference type="SMART" id="SM00997">
    <property type="entry name" value="AdoHcyase_NAD"/>
    <property type="match status" value="1"/>
</dbReference>
<sequence length="461" mass="50556">MSANLLTRDYKVADISLASWGRKEIAIAEGEMPALMSIRQKYSDSKPLAGAKIIGCIHMTIQTAVLIETLIELGAEVRWSSCNIFSTQDHAAAAIAEAGVPVFAWKGETEEEYIWCIEQTCRTPEGKLWDANMILDDGGDLTGHIHEQYPEMLTNIHGVTEETTTGVHRLYEMMEKGELKIPAINVNDSVTKSKNDNKYGCRHSLNDAIKRGTDHLMAGKKALVIGYGDVGKGSVASLQQEGMIVKVAEVDPICAMQACMDGFEVVSPFINGVNDGTTASLNKELLANTDLLVTATGNFNVCDANMLAALKPGAVVCNIGHFDNEIDTAFMRKAWQWEEVKPQVHKVYRSDDPKDFLILLAEGRLVNLGNATGHPSRIMDGSFANQVLAQMFLYERKFADLSDAEKAGAITVEVLPKNLDEEVARYMVEGFGGVVTKLTKTQADYINVSVEGPFKTDSYKY</sequence>
<keyword evidence="13" id="KW-1185">Reference proteome</keyword>
<feature type="binding site" evidence="6 8">
    <location>
        <position position="367"/>
    </location>
    <ligand>
        <name>NAD(+)</name>
        <dbReference type="ChEBI" id="CHEBI:57540"/>
    </ligand>
</feature>
<dbReference type="GO" id="GO:0006730">
    <property type="term" value="P:one-carbon metabolic process"/>
    <property type="evidence" value="ECO:0007669"/>
    <property type="project" value="UniProtKB-UniRule"/>
</dbReference>
<comment type="cofactor">
    <cofactor evidence="6 8 9">
        <name>NAD(+)</name>
        <dbReference type="ChEBI" id="CHEBI:57540"/>
    </cofactor>
    <text evidence="6 8 9">Binds 1 NAD(+) per subunit.</text>
</comment>
<feature type="binding site" evidence="6 7">
    <location>
        <position position="137"/>
    </location>
    <ligand>
        <name>substrate</name>
    </ligand>
</feature>
<evidence type="ECO:0000256" key="8">
    <source>
        <dbReference type="PIRSR" id="PIRSR001109-2"/>
    </source>
</evidence>
<feature type="binding site" evidence="6 8">
    <location>
        <position position="249"/>
    </location>
    <ligand>
        <name>NAD(+)</name>
        <dbReference type="ChEBI" id="CHEBI:57540"/>
    </ligand>
</feature>
<comment type="catalytic activity">
    <reaction evidence="6 9">
        <text>S-adenosyl-L-homocysteine + H2O = L-homocysteine + adenosine</text>
        <dbReference type="Rhea" id="RHEA:21708"/>
        <dbReference type="ChEBI" id="CHEBI:15377"/>
        <dbReference type="ChEBI" id="CHEBI:16335"/>
        <dbReference type="ChEBI" id="CHEBI:57856"/>
        <dbReference type="ChEBI" id="CHEBI:58199"/>
        <dbReference type="EC" id="3.13.2.1"/>
    </reaction>
</comment>
<comment type="caution">
    <text evidence="12">The sequence shown here is derived from an EMBL/GenBank/DDBJ whole genome shotgun (WGS) entry which is preliminary data.</text>
</comment>
<evidence type="ECO:0000256" key="9">
    <source>
        <dbReference type="RuleBase" id="RU000548"/>
    </source>
</evidence>
<feature type="binding site" evidence="6 7">
    <location>
        <position position="192"/>
    </location>
    <ligand>
        <name>substrate</name>
    </ligand>
</feature>
<feature type="binding site" evidence="6 8">
    <location>
        <begin position="319"/>
        <end position="321"/>
    </location>
    <ligand>
        <name>NAD(+)</name>
        <dbReference type="ChEBI" id="CHEBI:57540"/>
    </ligand>
</feature>
<proteinExistence type="inferred from homology"/>
<dbReference type="HAMAP" id="MF_00563">
    <property type="entry name" value="AdoHcyase"/>
    <property type="match status" value="1"/>
</dbReference>